<comment type="caution">
    <text evidence="1">The sequence shown here is derived from an EMBL/GenBank/DDBJ whole genome shotgun (WGS) entry which is preliminary data.</text>
</comment>
<gene>
    <name evidence="1" type="ORF">GCM10023340_43270</name>
</gene>
<organism evidence="1 2">
    <name type="scientific">Nocardioides marinquilinus</name>
    <dbReference type="NCBI Taxonomy" id="1210400"/>
    <lineage>
        <taxon>Bacteria</taxon>
        <taxon>Bacillati</taxon>
        <taxon>Actinomycetota</taxon>
        <taxon>Actinomycetes</taxon>
        <taxon>Propionibacteriales</taxon>
        <taxon>Nocardioidaceae</taxon>
        <taxon>Nocardioides</taxon>
    </lineage>
</organism>
<sequence>MTTNRLSPQPAAQVAQVARVASAVQAGALADVALQRVADASVWLIFRISGVRS</sequence>
<accession>A0ABP9Q376</accession>
<protein>
    <submittedName>
        <fullName evidence="1">Uncharacterized protein</fullName>
    </submittedName>
</protein>
<reference evidence="2" key="1">
    <citation type="journal article" date="2019" name="Int. J. Syst. Evol. Microbiol.">
        <title>The Global Catalogue of Microorganisms (GCM) 10K type strain sequencing project: providing services to taxonomists for standard genome sequencing and annotation.</title>
        <authorList>
            <consortium name="The Broad Institute Genomics Platform"/>
            <consortium name="The Broad Institute Genome Sequencing Center for Infectious Disease"/>
            <person name="Wu L."/>
            <person name="Ma J."/>
        </authorList>
    </citation>
    <scope>NUCLEOTIDE SEQUENCE [LARGE SCALE GENOMIC DNA]</scope>
    <source>
        <strain evidence="2">JCM 18459</strain>
    </source>
</reference>
<evidence type="ECO:0000313" key="1">
    <source>
        <dbReference type="EMBL" id="GAA5156165.1"/>
    </source>
</evidence>
<name>A0ABP9Q376_9ACTN</name>
<dbReference type="EMBL" id="BAABKG010000007">
    <property type="protein sequence ID" value="GAA5156165.1"/>
    <property type="molecule type" value="Genomic_DNA"/>
</dbReference>
<evidence type="ECO:0000313" key="2">
    <source>
        <dbReference type="Proteomes" id="UP001500221"/>
    </source>
</evidence>
<proteinExistence type="predicted"/>
<dbReference type="RefSeq" id="WP_345463945.1">
    <property type="nucleotide sequence ID" value="NZ_BAABKG010000007.1"/>
</dbReference>
<keyword evidence="2" id="KW-1185">Reference proteome</keyword>
<dbReference type="Proteomes" id="UP001500221">
    <property type="component" value="Unassembled WGS sequence"/>
</dbReference>